<proteinExistence type="predicted"/>
<evidence type="ECO:0000313" key="4">
    <source>
        <dbReference type="Proteomes" id="UP000199534"/>
    </source>
</evidence>
<evidence type="ECO:0000256" key="1">
    <source>
        <dbReference type="SAM" id="MobiDB-lite"/>
    </source>
</evidence>
<evidence type="ECO:0000313" key="3">
    <source>
        <dbReference type="EMBL" id="SFR38009.1"/>
    </source>
</evidence>
<dbReference type="InterPro" id="IPR025366">
    <property type="entry name" value="DUF4270"/>
</dbReference>
<dbReference type="Proteomes" id="UP000199534">
    <property type="component" value="Unassembled WGS sequence"/>
</dbReference>
<dbReference type="STRING" id="400055.SAMN04490243_1339"/>
<gene>
    <name evidence="3" type="ORF">SAMN04490243_1339</name>
</gene>
<feature type="signal peptide" evidence="2">
    <location>
        <begin position="1"/>
        <end position="18"/>
    </location>
</feature>
<feature type="region of interest" description="Disordered" evidence="1">
    <location>
        <begin position="136"/>
        <end position="194"/>
    </location>
</feature>
<reference evidence="3 4" key="1">
    <citation type="submission" date="2016-10" db="EMBL/GenBank/DDBJ databases">
        <authorList>
            <person name="de Groot N.N."/>
        </authorList>
    </citation>
    <scope>NUCLEOTIDE SEQUENCE [LARGE SCALE GENOMIC DNA]</scope>
    <source>
        <strain evidence="3 4">DSM 21019</strain>
    </source>
</reference>
<dbReference type="OrthoDB" id="1466062at2"/>
<keyword evidence="2" id="KW-0732">Signal</keyword>
<dbReference type="EMBL" id="FOYQ01000001">
    <property type="protein sequence ID" value="SFR38009.1"/>
    <property type="molecule type" value="Genomic_DNA"/>
</dbReference>
<feature type="chain" id="PRO_5011693949" description="DUF4270 domain-containing protein" evidence="2">
    <location>
        <begin position="19"/>
        <end position="608"/>
    </location>
</feature>
<feature type="compositionally biased region" description="Acidic residues" evidence="1">
    <location>
        <begin position="177"/>
        <end position="189"/>
    </location>
</feature>
<keyword evidence="4" id="KW-1185">Reference proteome</keyword>
<protein>
    <recommendedName>
        <fullName evidence="5">DUF4270 domain-containing protein</fullName>
    </recommendedName>
</protein>
<dbReference type="RefSeq" id="WP_092981672.1">
    <property type="nucleotide sequence ID" value="NZ_FOYQ01000001.1"/>
</dbReference>
<sequence length="608" mass="66666">MKRLMYSLIAGVFMLALAGSCEEDLLTLGDGVIGGEPFGTGMEVYDVFAYNRNIAAFPTNRLPIYQLGRLNDPVFGTTEGSITAQLNLPSNVGNPRFGTIAQADEGTSEENIEENERVTSVVLYMPFFLNNNSDADSDGVIDELDDEDDNPNNDTDGDGLTNFEERGTGTDPLNPDTDGDGINDADDDATPSNIFPIRREVDSIYGNREAQFNLRVERSTFFLSDFDPNTGFQEPSPNYSDLQISPTFVNEVLADTVMTLSEFEIVTLQEDDPDTETDESTLVEERRAPGILVNLDTLFFQQNFIDLEGSNELLSNANFRDFLRGLHITLTPEAGEELLVLLDFTRAVIEINYEYDVVENEENEGDTVRQNSVEMRFLQGGGNSAITGNAVNTLNSDPYAPEIANALDTDENASRIFLKGGAGTYAEIDLFDQMGGGDIINQIKQEDWIINAAYLIFTVDRDFIDAAGPLDEATRLLVYNTETLDPLYNLLTEVNVAASASGTFLNYDGFLQEENGVGVRYSVNITEHLNDIIIRDSANVRLGVAITPDLRLNGTDEVLVPDGAGTAEKLLPTHAGITPLGTVLVGSNTAPNDPNRLRLEIHYTEVDP</sequence>
<evidence type="ECO:0000256" key="2">
    <source>
        <dbReference type="SAM" id="SignalP"/>
    </source>
</evidence>
<dbReference type="Pfam" id="PF14092">
    <property type="entry name" value="DUF4270"/>
    <property type="match status" value="1"/>
</dbReference>
<accession>A0A1I6G745</accession>
<feature type="compositionally biased region" description="Acidic residues" evidence="1">
    <location>
        <begin position="136"/>
        <end position="157"/>
    </location>
</feature>
<dbReference type="PROSITE" id="PS51257">
    <property type="entry name" value="PROKAR_LIPOPROTEIN"/>
    <property type="match status" value="1"/>
</dbReference>
<evidence type="ECO:0008006" key="5">
    <source>
        <dbReference type="Google" id="ProtNLM"/>
    </source>
</evidence>
<name>A0A1I6G745_9FLAO</name>
<dbReference type="AlphaFoldDB" id="A0A1I6G745"/>
<organism evidence="3 4">
    <name type="scientific">Robiginitalea myxolifaciens</name>
    <dbReference type="NCBI Taxonomy" id="400055"/>
    <lineage>
        <taxon>Bacteria</taxon>
        <taxon>Pseudomonadati</taxon>
        <taxon>Bacteroidota</taxon>
        <taxon>Flavobacteriia</taxon>
        <taxon>Flavobacteriales</taxon>
        <taxon>Flavobacteriaceae</taxon>
        <taxon>Robiginitalea</taxon>
    </lineage>
</organism>